<keyword evidence="1" id="KW-0472">Membrane</keyword>
<evidence type="ECO:0000313" key="3">
    <source>
        <dbReference type="Proteomes" id="UP000215902"/>
    </source>
</evidence>
<comment type="caution">
    <text evidence="2">The sequence shown here is derived from an EMBL/GenBank/DDBJ whole genome shotgun (WGS) entry which is preliminary data.</text>
</comment>
<dbReference type="AlphaFoldDB" id="A0A267EBM7"/>
<feature type="transmembrane region" description="Helical" evidence="1">
    <location>
        <begin position="13"/>
        <end position="35"/>
    </location>
</feature>
<dbReference type="EMBL" id="NIVC01002391">
    <property type="protein sequence ID" value="PAA58294.1"/>
    <property type="molecule type" value="Genomic_DNA"/>
</dbReference>
<evidence type="ECO:0000256" key="1">
    <source>
        <dbReference type="SAM" id="Phobius"/>
    </source>
</evidence>
<gene>
    <name evidence="2" type="ORF">BOX15_Mlig002085g1</name>
</gene>
<protein>
    <submittedName>
        <fullName evidence="2">Uncharacterized protein</fullName>
    </submittedName>
</protein>
<reference evidence="2 3" key="1">
    <citation type="submission" date="2017-06" db="EMBL/GenBank/DDBJ databases">
        <title>A platform for efficient transgenesis in Macrostomum lignano, a flatworm model organism for stem cell research.</title>
        <authorList>
            <person name="Berezikov E."/>
        </authorList>
    </citation>
    <scope>NUCLEOTIDE SEQUENCE [LARGE SCALE GENOMIC DNA]</scope>
    <source>
        <strain evidence="2">DV1</strain>
        <tissue evidence="2">Whole organism</tissue>
    </source>
</reference>
<accession>A0A267EBM7</accession>
<feature type="non-terminal residue" evidence="2">
    <location>
        <position position="1"/>
    </location>
</feature>
<sequence length="326" mass="36603">TEMDGNRNYLPKLIFESLLTISLLLGIYLMEAAALSEIPQRRRDRGALLDVKGEPLLDITLPASVGAAFDAFQEHETDEEFRRLILSSICHTFDNYVLVPQVTIKTSRAGSNAERGQRMLAYSMVALMVAVKEATPENVAYLKRRWSALATSVGRNYKQNLTDALGLAAGYQLVDHAVTIKRLTKQYIDTKRVVMSLLEEVSKIPALTVALRTQVAMIYAYHGMSMIRLMRDYTANPVQLPFCITAIAREALAFREAYAAVVAGVPADMIPYLFILRGDLPRLHQSHFPNLLAIVRATYRRTSPPRGMLAWFWTRKRLISLGGSRI</sequence>
<organism evidence="2 3">
    <name type="scientific">Macrostomum lignano</name>
    <dbReference type="NCBI Taxonomy" id="282301"/>
    <lineage>
        <taxon>Eukaryota</taxon>
        <taxon>Metazoa</taxon>
        <taxon>Spiralia</taxon>
        <taxon>Lophotrochozoa</taxon>
        <taxon>Platyhelminthes</taxon>
        <taxon>Rhabditophora</taxon>
        <taxon>Macrostomorpha</taxon>
        <taxon>Macrostomida</taxon>
        <taxon>Macrostomidae</taxon>
        <taxon>Macrostomum</taxon>
    </lineage>
</organism>
<proteinExistence type="predicted"/>
<evidence type="ECO:0000313" key="2">
    <source>
        <dbReference type="EMBL" id="PAA58294.1"/>
    </source>
</evidence>
<name>A0A267EBM7_9PLAT</name>
<keyword evidence="1" id="KW-0812">Transmembrane</keyword>
<dbReference type="Proteomes" id="UP000215902">
    <property type="component" value="Unassembled WGS sequence"/>
</dbReference>
<keyword evidence="1" id="KW-1133">Transmembrane helix</keyword>
<keyword evidence="3" id="KW-1185">Reference proteome</keyword>